<accession>A0AAN8IR54</accession>
<name>A0AAN8IR54_TRICO</name>
<sequence length="97" mass="10738">MALPAPPHRLQPLPWTLPSPQLVFGCSGLCLKWLSGYLRTCSSSSQASQTTVETLSHQALAIPNMTARSKPLFKPKAHWEAYQEVFVVRAAIYPSFP</sequence>
<dbReference type="EMBL" id="WIXE01007707">
    <property type="protein sequence ID" value="KAK5980193.1"/>
    <property type="molecule type" value="Genomic_DNA"/>
</dbReference>
<comment type="caution">
    <text evidence="1">The sequence shown here is derived from an EMBL/GenBank/DDBJ whole genome shotgun (WGS) entry which is preliminary data.</text>
</comment>
<proteinExistence type="predicted"/>
<dbReference type="AlphaFoldDB" id="A0AAN8IR54"/>
<evidence type="ECO:0000313" key="2">
    <source>
        <dbReference type="Proteomes" id="UP001331761"/>
    </source>
</evidence>
<reference evidence="1 2" key="1">
    <citation type="submission" date="2019-10" db="EMBL/GenBank/DDBJ databases">
        <title>Assembly and Annotation for the nematode Trichostrongylus colubriformis.</title>
        <authorList>
            <person name="Martin J."/>
        </authorList>
    </citation>
    <scope>NUCLEOTIDE SEQUENCE [LARGE SCALE GENOMIC DNA]</scope>
    <source>
        <strain evidence="1">G859</strain>
        <tissue evidence="1">Whole worm</tissue>
    </source>
</reference>
<evidence type="ECO:0000313" key="1">
    <source>
        <dbReference type="EMBL" id="KAK5980193.1"/>
    </source>
</evidence>
<protein>
    <submittedName>
        <fullName evidence="1">Uncharacterized protein</fullName>
    </submittedName>
</protein>
<keyword evidence="2" id="KW-1185">Reference proteome</keyword>
<gene>
    <name evidence="1" type="ORF">GCK32_007290</name>
</gene>
<dbReference type="Proteomes" id="UP001331761">
    <property type="component" value="Unassembled WGS sequence"/>
</dbReference>
<organism evidence="1 2">
    <name type="scientific">Trichostrongylus colubriformis</name>
    <name type="common">Black scour worm</name>
    <dbReference type="NCBI Taxonomy" id="6319"/>
    <lineage>
        <taxon>Eukaryota</taxon>
        <taxon>Metazoa</taxon>
        <taxon>Ecdysozoa</taxon>
        <taxon>Nematoda</taxon>
        <taxon>Chromadorea</taxon>
        <taxon>Rhabditida</taxon>
        <taxon>Rhabditina</taxon>
        <taxon>Rhabditomorpha</taxon>
        <taxon>Strongyloidea</taxon>
        <taxon>Trichostrongylidae</taxon>
        <taxon>Trichostrongylus</taxon>
    </lineage>
</organism>